<feature type="compositionally biased region" description="Acidic residues" evidence="1">
    <location>
        <begin position="156"/>
        <end position="166"/>
    </location>
</feature>
<evidence type="ECO:0000256" key="1">
    <source>
        <dbReference type="SAM" id="MobiDB-lite"/>
    </source>
</evidence>
<reference evidence="2 3" key="1">
    <citation type="submission" date="2018-07" db="EMBL/GenBank/DDBJ databases">
        <title>The genomes of Aspergillus section Nigri reveals drivers in fungal speciation.</title>
        <authorList>
            <consortium name="DOE Joint Genome Institute"/>
            <person name="Vesth T.C."/>
            <person name="Nybo J."/>
            <person name="Theobald S."/>
            <person name="Brandl J."/>
            <person name="Frisvad J.C."/>
            <person name="Nielsen K.F."/>
            <person name="Lyhne E.K."/>
            <person name="Kogle M.E."/>
            <person name="Kuo A."/>
            <person name="Riley R."/>
            <person name="Clum A."/>
            <person name="Nolan M."/>
            <person name="Lipzen A."/>
            <person name="Salamov A."/>
            <person name="Henrissat B."/>
            <person name="Wiebenga A."/>
            <person name="De vries R.P."/>
            <person name="Grigoriev I.V."/>
            <person name="Mortensen U.H."/>
            <person name="Andersen M.R."/>
            <person name="Baker S.E."/>
        </authorList>
    </citation>
    <scope>NUCLEOTIDE SEQUENCE [LARGE SCALE GENOMIC DNA]</scope>
    <source>
        <strain evidence="2 3">CBS 139.54b</strain>
    </source>
</reference>
<protein>
    <submittedName>
        <fullName evidence="2">Uncharacterized protein</fullName>
    </submittedName>
</protein>
<dbReference type="EMBL" id="KZ852106">
    <property type="protein sequence ID" value="RDH26987.1"/>
    <property type="molecule type" value="Genomic_DNA"/>
</dbReference>
<keyword evidence="3" id="KW-1185">Reference proteome</keyword>
<name>A0A3F3PJD6_9EURO</name>
<dbReference type="RefSeq" id="XP_026620009.1">
    <property type="nucleotide sequence ID" value="XM_026769880.1"/>
</dbReference>
<dbReference type="GeneID" id="38138236"/>
<gene>
    <name evidence="2" type="ORF">BDQ94DRAFT_164023</name>
</gene>
<dbReference type="Proteomes" id="UP000253729">
    <property type="component" value="Unassembled WGS sequence"/>
</dbReference>
<organism evidence="2 3">
    <name type="scientific">Aspergillus welwitschiae</name>
    <dbReference type="NCBI Taxonomy" id="1341132"/>
    <lineage>
        <taxon>Eukaryota</taxon>
        <taxon>Fungi</taxon>
        <taxon>Dikarya</taxon>
        <taxon>Ascomycota</taxon>
        <taxon>Pezizomycotina</taxon>
        <taxon>Eurotiomycetes</taxon>
        <taxon>Eurotiomycetidae</taxon>
        <taxon>Eurotiales</taxon>
        <taxon>Aspergillaceae</taxon>
        <taxon>Aspergillus</taxon>
        <taxon>Aspergillus subgen. Circumdati</taxon>
    </lineage>
</organism>
<feature type="region of interest" description="Disordered" evidence="1">
    <location>
        <begin position="344"/>
        <end position="416"/>
    </location>
</feature>
<evidence type="ECO:0000313" key="2">
    <source>
        <dbReference type="EMBL" id="RDH26987.1"/>
    </source>
</evidence>
<evidence type="ECO:0000313" key="3">
    <source>
        <dbReference type="Proteomes" id="UP000253729"/>
    </source>
</evidence>
<proteinExistence type="predicted"/>
<dbReference type="AlphaFoldDB" id="A0A3F3PJD6"/>
<feature type="compositionally biased region" description="Basic residues" evidence="1">
    <location>
        <begin position="387"/>
        <end position="397"/>
    </location>
</feature>
<accession>A0A3F3PJD6</accession>
<feature type="region of interest" description="Disordered" evidence="1">
    <location>
        <begin position="138"/>
        <end position="167"/>
    </location>
</feature>
<sequence>MRRRKKPGISEWVNKIREGFYAKYSDQIEAEFRRRDPQFSKIESLIRQANRAIRAENKKHNVGMELGTIPEGHYDLTWRQWQKLREPGRINGSMRQEWILFDRVQNLFHQFNKQNQLPLEWNFSREYAEEQFGPRPADMEEQLDSDADSAFSYSDPESESEAETEDGLNGLELLEIRTRKEYSTLSHGKVLYWWPVGTGSQIFVRYGSRQCPIYRIRAGSSQPWDKRTTEQVSWTTPGTATEEYEDITGFKKLVYMKSRRDVQDVLGVGWKVPEDDDHKRRAAVLELRPKKETYPHTRILIKWANGQVSLERRGFIRRITAGSSLYGDWTIYAKAREMERAYWGHDPEDYGNPEDYSDRATTDSDSDSATSVFSYDGPRTRQANVSRSRKRRGRARQPKIDSDFPNDDPAGSASNKLRYRDIEMQISLLTKQLKRLQAGRHHR</sequence>